<dbReference type="Proteomes" id="UP000604046">
    <property type="component" value="Unassembled WGS sequence"/>
</dbReference>
<dbReference type="Gene3D" id="1.25.40.430">
    <property type="match status" value="1"/>
</dbReference>
<protein>
    <submittedName>
        <fullName evidence="3">Bub1b protein</fullName>
    </submittedName>
</protein>
<dbReference type="PANTHER" id="PTHR14030">
    <property type="entry name" value="MITOTIC CHECKPOINT SERINE/THREONINE-PROTEIN KINASE BUB1"/>
    <property type="match status" value="1"/>
</dbReference>
<dbReference type="SMART" id="SM00777">
    <property type="entry name" value="Mad3_BUB1_I"/>
    <property type="match status" value="1"/>
</dbReference>
<dbReference type="GO" id="GO:0007094">
    <property type="term" value="P:mitotic spindle assembly checkpoint signaling"/>
    <property type="evidence" value="ECO:0007669"/>
    <property type="project" value="InterPro"/>
</dbReference>
<evidence type="ECO:0000259" key="2">
    <source>
        <dbReference type="PROSITE" id="PS51489"/>
    </source>
</evidence>
<feature type="domain" description="BUB1 N-terminal" evidence="2">
    <location>
        <begin position="1"/>
        <end position="142"/>
    </location>
</feature>
<accession>A0A812RJ24</accession>
<dbReference type="GO" id="GO:0051754">
    <property type="term" value="P:meiotic sister chromatid cohesion, centromeric"/>
    <property type="evidence" value="ECO:0007669"/>
    <property type="project" value="TreeGrafter"/>
</dbReference>
<dbReference type="PROSITE" id="PS51489">
    <property type="entry name" value="BUB1_N"/>
    <property type="match status" value="1"/>
</dbReference>
<dbReference type="EMBL" id="CAJNDS010002349">
    <property type="protein sequence ID" value="CAE7444518.1"/>
    <property type="molecule type" value="Genomic_DNA"/>
</dbReference>
<feature type="compositionally biased region" description="Polar residues" evidence="1">
    <location>
        <begin position="181"/>
        <end position="219"/>
    </location>
</feature>
<dbReference type="PANTHER" id="PTHR14030:SF4">
    <property type="entry name" value="BUB1 KINASE, ISOFORM A-RELATED"/>
    <property type="match status" value="1"/>
</dbReference>
<evidence type="ECO:0000313" key="3">
    <source>
        <dbReference type="EMBL" id="CAE7444518.1"/>
    </source>
</evidence>
<dbReference type="InterPro" id="IPR015661">
    <property type="entry name" value="Bub1/Mad3"/>
</dbReference>
<dbReference type="Pfam" id="PF08311">
    <property type="entry name" value="Mad3_BUB1_I"/>
    <property type="match status" value="1"/>
</dbReference>
<organism evidence="3 4">
    <name type="scientific">Symbiodinium natans</name>
    <dbReference type="NCBI Taxonomy" id="878477"/>
    <lineage>
        <taxon>Eukaryota</taxon>
        <taxon>Sar</taxon>
        <taxon>Alveolata</taxon>
        <taxon>Dinophyceae</taxon>
        <taxon>Suessiales</taxon>
        <taxon>Symbiodiniaceae</taxon>
        <taxon>Symbiodinium</taxon>
    </lineage>
</organism>
<sequence length="390" mass="43539">MVGLWCEYVQWAEKNVSKSEHEANVLARACYSLTGDPALKDDIRYLRLWIRHAALLPNPDQVFEFLEREGIGTCHALFYEAAAANLERQHKFQQAEDVYVEGIDRGAQPQHRLQCRFREFQRRMAKRAAREGRQKQREPVAQGEVAPLLLPPTGPVEREREGLRRASNQEAVPASAADMSAMQNKDSQPSFEQDSCSPAHMNSENSGRYSQVPRWSSSTLLEDEEEELPLHDQAFISFLPQGDDLDDVSVEEMQAARVLARDLSAPPPRAPERKLPGPLANTINATNTTQELSNGLRALLSESRFSRGRSSVGSVFDPFDDPTYTAELAQKEVLELLACDPHHEPGRRNSVQLKPLVRVGQRSARGVADAPAWTGGFEIFDEGDPDLGSS</sequence>
<gene>
    <name evidence="3" type="primary">Bub1b</name>
    <name evidence="3" type="ORF">SNAT2548_LOCUS24190</name>
</gene>
<feature type="region of interest" description="Disordered" evidence="1">
    <location>
        <begin position="126"/>
        <end position="226"/>
    </location>
</feature>
<reference evidence="3" key="1">
    <citation type="submission" date="2021-02" db="EMBL/GenBank/DDBJ databases">
        <authorList>
            <person name="Dougan E. K."/>
            <person name="Rhodes N."/>
            <person name="Thang M."/>
            <person name="Chan C."/>
        </authorList>
    </citation>
    <scope>NUCLEOTIDE SEQUENCE</scope>
</reference>
<dbReference type="GO" id="GO:0004672">
    <property type="term" value="F:protein kinase activity"/>
    <property type="evidence" value="ECO:0007669"/>
    <property type="project" value="TreeGrafter"/>
</dbReference>
<evidence type="ECO:0000313" key="4">
    <source>
        <dbReference type="Proteomes" id="UP000604046"/>
    </source>
</evidence>
<name>A0A812RJ24_9DINO</name>
<dbReference type="AlphaFoldDB" id="A0A812RJ24"/>
<dbReference type="InterPro" id="IPR013212">
    <property type="entry name" value="Mad3/Bub1_I"/>
</dbReference>
<evidence type="ECO:0000256" key="1">
    <source>
        <dbReference type="SAM" id="MobiDB-lite"/>
    </source>
</evidence>
<comment type="caution">
    <text evidence="3">The sequence shown here is derived from an EMBL/GenBank/DDBJ whole genome shotgun (WGS) entry which is preliminary data.</text>
</comment>
<feature type="compositionally biased region" description="Basic and acidic residues" evidence="1">
    <location>
        <begin position="126"/>
        <end position="138"/>
    </location>
</feature>
<dbReference type="GO" id="GO:0032991">
    <property type="term" value="C:protein-containing complex"/>
    <property type="evidence" value="ECO:0007669"/>
    <property type="project" value="UniProtKB-ARBA"/>
</dbReference>
<proteinExistence type="predicted"/>
<keyword evidence="4" id="KW-1185">Reference proteome</keyword>
<dbReference type="OrthoDB" id="248495at2759"/>